<protein>
    <submittedName>
        <fullName evidence="3">Alpha/beta hydrolase</fullName>
    </submittedName>
</protein>
<dbReference type="EMBL" id="PCMW01000142">
    <property type="protein sequence ID" value="PDS21834.1"/>
    <property type="molecule type" value="Genomic_DNA"/>
</dbReference>
<keyword evidence="1" id="KW-0732">Signal</keyword>
<organism evidence="3 4">
    <name type="scientific">Flavobacterium branchiophilum</name>
    <dbReference type="NCBI Taxonomy" id="55197"/>
    <lineage>
        <taxon>Bacteria</taxon>
        <taxon>Pseudomonadati</taxon>
        <taxon>Bacteroidota</taxon>
        <taxon>Flavobacteriia</taxon>
        <taxon>Flavobacteriales</taxon>
        <taxon>Flavobacteriaceae</taxon>
        <taxon>Flavobacterium</taxon>
    </lineage>
</organism>
<dbReference type="AlphaFoldDB" id="A0A2H3K9Y3"/>
<feature type="chain" id="PRO_5013837050" evidence="1">
    <location>
        <begin position="19"/>
        <end position="309"/>
    </location>
</feature>
<dbReference type="InterPro" id="IPR053145">
    <property type="entry name" value="AB_hydrolase_Est10"/>
</dbReference>
<name>A0A2H3K9Y3_9FLAO</name>
<sequence>MKKIILIILLFVVKNTHAQDLKTVEISINPLINGTLFEPNQITSQTPLVIVIAGSGPTDRNGNAPGMTNNSLKYVAQELAKNKIACFSFDKRIIAQMKNGTINEKELSIDTFVADTKDVCQYFIQQKKYSKIILAGHSEGALIGMLAAPKLAQAYISIAGAGRTIDDIIVEQIDKQAPSMKNEVRQCLDILKQGKTFELKNQMLASLFRESFQPYMISWIKYNPQHEIKKLNIPTLIINGTKDIQVNSTDANLLKASKPDAQLAIIDNMNHIFRHIKGDDAENIASYSNSDLPIDTELAKTIITFINKL</sequence>
<dbReference type="InterPro" id="IPR049492">
    <property type="entry name" value="BD-FAE-like_dom"/>
</dbReference>
<dbReference type="OrthoDB" id="9809549at2"/>
<dbReference type="PANTHER" id="PTHR43265">
    <property type="entry name" value="ESTERASE ESTD"/>
    <property type="match status" value="1"/>
</dbReference>
<feature type="signal peptide" evidence="1">
    <location>
        <begin position="1"/>
        <end position="18"/>
    </location>
</feature>
<evidence type="ECO:0000256" key="1">
    <source>
        <dbReference type="SAM" id="SignalP"/>
    </source>
</evidence>
<evidence type="ECO:0000313" key="3">
    <source>
        <dbReference type="EMBL" id="PDS21834.1"/>
    </source>
</evidence>
<dbReference type="SUPFAM" id="SSF53474">
    <property type="entry name" value="alpha/beta-Hydrolases"/>
    <property type="match status" value="1"/>
</dbReference>
<dbReference type="Gene3D" id="3.40.50.1820">
    <property type="entry name" value="alpha/beta hydrolase"/>
    <property type="match status" value="1"/>
</dbReference>
<proteinExistence type="predicted"/>
<reference evidence="3 4" key="1">
    <citation type="submission" date="2017-09" db="EMBL/GenBank/DDBJ databases">
        <title>Whole genomes of Flavobacteriaceae.</title>
        <authorList>
            <person name="Stine C."/>
            <person name="Li C."/>
            <person name="Tadesse D."/>
        </authorList>
    </citation>
    <scope>NUCLEOTIDE SEQUENCE [LARGE SCALE GENOMIC DNA]</scope>
    <source>
        <strain evidence="3 4">ATCC 35036</strain>
    </source>
</reference>
<comment type="caution">
    <text evidence="3">The sequence shown here is derived from an EMBL/GenBank/DDBJ whole genome shotgun (WGS) entry which is preliminary data.</text>
</comment>
<gene>
    <name evidence="3" type="ORF">B0A77_15010</name>
</gene>
<evidence type="ECO:0000259" key="2">
    <source>
        <dbReference type="Pfam" id="PF20434"/>
    </source>
</evidence>
<keyword evidence="3" id="KW-0378">Hydrolase</keyword>
<feature type="domain" description="BD-FAE-like" evidence="2">
    <location>
        <begin position="36"/>
        <end position="256"/>
    </location>
</feature>
<accession>A0A2H3K9Y3</accession>
<dbReference type="PANTHER" id="PTHR43265:SF1">
    <property type="entry name" value="ESTERASE ESTD"/>
    <property type="match status" value="1"/>
</dbReference>
<dbReference type="Pfam" id="PF20434">
    <property type="entry name" value="BD-FAE"/>
    <property type="match status" value="1"/>
</dbReference>
<dbReference type="GO" id="GO:0052689">
    <property type="term" value="F:carboxylic ester hydrolase activity"/>
    <property type="evidence" value="ECO:0007669"/>
    <property type="project" value="TreeGrafter"/>
</dbReference>
<dbReference type="Proteomes" id="UP000220828">
    <property type="component" value="Unassembled WGS sequence"/>
</dbReference>
<dbReference type="InterPro" id="IPR029058">
    <property type="entry name" value="AB_hydrolase_fold"/>
</dbReference>
<evidence type="ECO:0000313" key="4">
    <source>
        <dbReference type="Proteomes" id="UP000220828"/>
    </source>
</evidence>
<dbReference type="RefSeq" id="WP_097554963.1">
    <property type="nucleotide sequence ID" value="NZ_PCMW01000142.1"/>
</dbReference>